<feature type="non-terminal residue" evidence="1">
    <location>
        <position position="1"/>
    </location>
</feature>
<dbReference type="EMBL" id="BARV01044522">
    <property type="protein sequence ID" value="GAI71883.1"/>
    <property type="molecule type" value="Genomic_DNA"/>
</dbReference>
<dbReference type="AlphaFoldDB" id="X1QUE0"/>
<reference evidence="1" key="1">
    <citation type="journal article" date="2014" name="Front. Microbiol.">
        <title>High frequency of phylogenetically diverse reductive dehalogenase-homologous genes in deep subseafloor sedimentary metagenomes.</title>
        <authorList>
            <person name="Kawai M."/>
            <person name="Futagami T."/>
            <person name="Toyoda A."/>
            <person name="Takaki Y."/>
            <person name="Nishi S."/>
            <person name="Hori S."/>
            <person name="Arai W."/>
            <person name="Tsubouchi T."/>
            <person name="Morono Y."/>
            <person name="Uchiyama I."/>
            <person name="Ito T."/>
            <person name="Fujiyama A."/>
            <person name="Inagaki F."/>
            <person name="Takami H."/>
        </authorList>
    </citation>
    <scope>NUCLEOTIDE SEQUENCE</scope>
    <source>
        <strain evidence="1">Expedition CK06-06</strain>
    </source>
</reference>
<name>X1QUE0_9ZZZZ</name>
<sequence>KMQIVTEISNLSRLLGQIPSDDSTVQEARDSFLKLSILIDQALDLKLC</sequence>
<accession>X1QUE0</accession>
<gene>
    <name evidence="1" type="ORF">S06H3_65834</name>
</gene>
<protein>
    <submittedName>
        <fullName evidence="1">Uncharacterized protein</fullName>
    </submittedName>
</protein>
<evidence type="ECO:0000313" key="1">
    <source>
        <dbReference type="EMBL" id="GAI71883.1"/>
    </source>
</evidence>
<organism evidence="1">
    <name type="scientific">marine sediment metagenome</name>
    <dbReference type="NCBI Taxonomy" id="412755"/>
    <lineage>
        <taxon>unclassified sequences</taxon>
        <taxon>metagenomes</taxon>
        <taxon>ecological metagenomes</taxon>
    </lineage>
</organism>
<proteinExistence type="predicted"/>
<comment type="caution">
    <text evidence="1">The sequence shown here is derived from an EMBL/GenBank/DDBJ whole genome shotgun (WGS) entry which is preliminary data.</text>
</comment>